<evidence type="ECO:0008006" key="4">
    <source>
        <dbReference type="Google" id="ProtNLM"/>
    </source>
</evidence>
<gene>
    <name evidence="2" type="ORF">PCON_01123</name>
</gene>
<protein>
    <recommendedName>
        <fullName evidence="4">Transmembrane protein</fullName>
    </recommendedName>
</protein>
<keyword evidence="3" id="KW-1185">Reference proteome</keyword>
<sequence>MSDWISAALTNDISARVEAVITAECIECRENSMHTFVPHIRAYMIIPAWIVFGVGVGCVGIKILTQVLKCHKYNDREVAKTCPSLYHSLIKI</sequence>
<evidence type="ECO:0000256" key="1">
    <source>
        <dbReference type="SAM" id="Phobius"/>
    </source>
</evidence>
<dbReference type="EMBL" id="HF936073">
    <property type="protein sequence ID" value="CCX14897.1"/>
    <property type="molecule type" value="Genomic_DNA"/>
</dbReference>
<evidence type="ECO:0000313" key="3">
    <source>
        <dbReference type="Proteomes" id="UP000018144"/>
    </source>
</evidence>
<keyword evidence="1" id="KW-0812">Transmembrane</keyword>
<reference evidence="2 3" key="1">
    <citation type="journal article" date="2013" name="PLoS Genet.">
        <title>The genome and development-dependent transcriptomes of Pyronema confluens: a window into fungal evolution.</title>
        <authorList>
            <person name="Traeger S."/>
            <person name="Altegoer F."/>
            <person name="Freitag M."/>
            <person name="Gabaldon T."/>
            <person name="Kempken F."/>
            <person name="Kumar A."/>
            <person name="Marcet-Houben M."/>
            <person name="Poggeler S."/>
            <person name="Stajich J.E."/>
            <person name="Nowrousian M."/>
        </authorList>
    </citation>
    <scope>NUCLEOTIDE SEQUENCE [LARGE SCALE GENOMIC DNA]</scope>
    <source>
        <strain evidence="3">CBS 100304</strain>
        <tissue evidence="2">Vegetative mycelium</tissue>
    </source>
</reference>
<feature type="transmembrane region" description="Helical" evidence="1">
    <location>
        <begin position="42"/>
        <end position="64"/>
    </location>
</feature>
<keyword evidence="1" id="KW-0472">Membrane</keyword>
<accession>U4L8G1</accession>
<dbReference type="AlphaFoldDB" id="U4L8G1"/>
<proteinExistence type="predicted"/>
<organism evidence="2 3">
    <name type="scientific">Pyronema omphalodes (strain CBS 100304)</name>
    <name type="common">Pyronema confluens</name>
    <dbReference type="NCBI Taxonomy" id="1076935"/>
    <lineage>
        <taxon>Eukaryota</taxon>
        <taxon>Fungi</taxon>
        <taxon>Dikarya</taxon>
        <taxon>Ascomycota</taxon>
        <taxon>Pezizomycotina</taxon>
        <taxon>Pezizomycetes</taxon>
        <taxon>Pezizales</taxon>
        <taxon>Pyronemataceae</taxon>
        <taxon>Pyronema</taxon>
    </lineage>
</organism>
<evidence type="ECO:0000313" key="2">
    <source>
        <dbReference type="EMBL" id="CCX14897.1"/>
    </source>
</evidence>
<name>U4L8G1_PYROM</name>
<keyword evidence="1" id="KW-1133">Transmembrane helix</keyword>
<dbReference type="Proteomes" id="UP000018144">
    <property type="component" value="Unassembled WGS sequence"/>
</dbReference>